<accession>A0A151IJ96</accession>
<keyword evidence="4" id="KW-0804">Transcription</keyword>
<feature type="domain" description="Myb/SANT-like DNA-binding" evidence="7">
    <location>
        <begin position="8"/>
        <end position="82"/>
    </location>
</feature>
<evidence type="ECO:0000313" key="9">
    <source>
        <dbReference type="Proteomes" id="UP000078542"/>
    </source>
</evidence>
<evidence type="ECO:0000256" key="1">
    <source>
        <dbReference type="ARBA" id="ARBA00011764"/>
    </source>
</evidence>
<organism evidence="8 9">
    <name type="scientific">Cyphomyrmex costatus</name>
    <dbReference type="NCBI Taxonomy" id="456900"/>
    <lineage>
        <taxon>Eukaryota</taxon>
        <taxon>Metazoa</taxon>
        <taxon>Ecdysozoa</taxon>
        <taxon>Arthropoda</taxon>
        <taxon>Hexapoda</taxon>
        <taxon>Insecta</taxon>
        <taxon>Pterygota</taxon>
        <taxon>Neoptera</taxon>
        <taxon>Endopterygota</taxon>
        <taxon>Hymenoptera</taxon>
        <taxon>Apocrita</taxon>
        <taxon>Aculeata</taxon>
        <taxon>Formicoidea</taxon>
        <taxon>Formicidae</taxon>
        <taxon>Myrmicinae</taxon>
        <taxon>Cyphomyrmex</taxon>
    </lineage>
</organism>
<feature type="transmembrane region" description="Helical" evidence="6">
    <location>
        <begin position="97"/>
        <end position="117"/>
    </location>
</feature>
<dbReference type="PANTHER" id="PTHR21411:SF0">
    <property type="entry name" value="REGULATORY PROTEIN ZESTE"/>
    <property type="match status" value="1"/>
</dbReference>
<dbReference type="EMBL" id="KQ977392">
    <property type="protein sequence ID" value="KYN03087.1"/>
    <property type="molecule type" value="Genomic_DNA"/>
</dbReference>
<dbReference type="InterPro" id="IPR028002">
    <property type="entry name" value="Myb_DNA-bind_5"/>
</dbReference>
<dbReference type="PANTHER" id="PTHR21411">
    <property type="entry name" value="APONTIC"/>
    <property type="match status" value="1"/>
</dbReference>
<evidence type="ECO:0000256" key="6">
    <source>
        <dbReference type="SAM" id="Phobius"/>
    </source>
</evidence>
<keyword evidence="6" id="KW-0812">Transmembrane</keyword>
<sequence length="118" mass="14007">IKNKQRKRADNFSEAEKIILTNLVFEYKDIIENKKSDAVTSKDKDKCWKTIEIAFNSRSSAKCRSSEVLRSCWDNLKKKTRKFFADEKMQLYKTGKFLFILYFYVAYALPIINLFILN</sequence>
<reference evidence="8 9" key="1">
    <citation type="submission" date="2016-03" db="EMBL/GenBank/DDBJ databases">
        <title>Cyphomyrmex costatus WGS genome.</title>
        <authorList>
            <person name="Nygaard S."/>
            <person name="Hu H."/>
            <person name="Boomsma J."/>
            <person name="Zhang G."/>
        </authorList>
    </citation>
    <scope>NUCLEOTIDE SEQUENCE [LARGE SCALE GENOMIC DNA]</scope>
    <source>
        <strain evidence="8">MS0001</strain>
        <tissue evidence="8">Whole body</tissue>
    </source>
</reference>
<dbReference type="AlphaFoldDB" id="A0A151IJ96"/>
<dbReference type="STRING" id="456900.A0A151IJ96"/>
<evidence type="ECO:0000256" key="4">
    <source>
        <dbReference type="ARBA" id="ARBA00023163"/>
    </source>
</evidence>
<evidence type="ECO:0000313" key="8">
    <source>
        <dbReference type="EMBL" id="KYN03087.1"/>
    </source>
</evidence>
<comment type="subunit">
    <text evidence="1">Self-associates forming complexes of several hundred monomers.</text>
</comment>
<dbReference type="Proteomes" id="UP000078542">
    <property type="component" value="Unassembled WGS sequence"/>
</dbReference>
<keyword evidence="3" id="KW-0805">Transcription regulation</keyword>
<name>A0A151IJ96_9HYME</name>
<proteinExistence type="predicted"/>
<keyword evidence="9" id="KW-1185">Reference proteome</keyword>
<keyword evidence="6" id="KW-0472">Membrane</keyword>
<comment type="function">
    <text evidence="5">Involved in transvection phenomena (= synapsis-dependent gene expression), where the synaptic pairing of chromosomes carrying genes with which zeste interacts influences the expression of these genes. Zeste binds to DNA and stimulates transcription from a nearby promoter.</text>
</comment>
<keyword evidence="6" id="KW-1133">Transmembrane helix</keyword>
<protein>
    <recommendedName>
        <fullName evidence="2">Regulatory protein zeste</fullName>
    </recommendedName>
</protein>
<evidence type="ECO:0000256" key="2">
    <source>
        <dbReference type="ARBA" id="ARBA00016807"/>
    </source>
</evidence>
<feature type="non-terminal residue" evidence="8">
    <location>
        <position position="1"/>
    </location>
</feature>
<dbReference type="Pfam" id="PF13873">
    <property type="entry name" value="Myb_DNA-bind_5"/>
    <property type="match status" value="1"/>
</dbReference>
<evidence type="ECO:0000256" key="5">
    <source>
        <dbReference type="ARBA" id="ARBA00025466"/>
    </source>
</evidence>
<gene>
    <name evidence="8" type="ORF">ALC62_06076</name>
</gene>
<evidence type="ECO:0000256" key="3">
    <source>
        <dbReference type="ARBA" id="ARBA00023015"/>
    </source>
</evidence>
<evidence type="ECO:0000259" key="7">
    <source>
        <dbReference type="Pfam" id="PF13873"/>
    </source>
</evidence>